<sequence length="85" mass="9798">MKKRHQFFQKSGKRVAITRAAAPAKKEKKEKLKKENNKEKRITGQTGDSKFKRCVYENMFSGTGSICSFFLELITFSLALMKSIF</sequence>
<feature type="compositionally biased region" description="Basic and acidic residues" evidence="1">
    <location>
        <begin position="24"/>
        <end position="42"/>
    </location>
</feature>
<keyword evidence="2" id="KW-0812">Transmembrane</keyword>
<dbReference type="AlphaFoldDB" id="A0AAE4SDN6"/>
<evidence type="ECO:0000256" key="1">
    <source>
        <dbReference type="SAM" id="MobiDB-lite"/>
    </source>
</evidence>
<dbReference type="Proteomes" id="UP001271789">
    <property type="component" value="Unassembled WGS sequence"/>
</dbReference>
<protein>
    <submittedName>
        <fullName evidence="3">Uncharacterized protein</fullName>
    </submittedName>
</protein>
<keyword evidence="2" id="KW-0472">Membrane</keyword>
<evidence type="ECO:0000313" key="3">
    <source>
        <dbReference type="EMBL" id="MDV0446949.1"/>
    </source>
</evidence>
<feature type="transmembrane region" description="Helical" evidence="2">
    <location>
        <begin position="59"/>
        <end position="81"/>
    </location>
</feature>
<feature type="region of interest" description="Disordered" evidence="1">
    <location>
        <begin position="19"/>
        <end position="43"/>
    </location>
</feature>
<evidence type="ECO:0000313" key="4">
    <source>
        <dbReference type="Proteomes" id="UP001271789"/>
    </source>
</evidence>
<organism evidence="3 4">
    <name type="scientific">Methanolapillus africanus</name>
    <dbReference type="NCBI Taxonomy" id="3028297"/>
    <lineage>
        <taxon>Archaea</taxon>
        <taxon>Methanobacteriati</taxon>
        <taxon>Methanobacteriota</taxon>
        <taxon>Stenosarchaea group</taxon>
        <taxon>Methanomicrobia</taxon>
        <taxon>Methanosarcinales</taxon>
        <taxon>Methanosarcinaceae</taxon>
        <taxon>Methanolapillus</taxon>
    </lineage>
</organism>
<keyword evidence="2" id="KW-1133">Transmembrane helix</keyword>
<proteinExistence type="predicted"/>
<reference evidence="3" key="1">
    <citation type="submission" date="2023-06" db="EMBL/GenBank/DDBJ databases">
        <title>Genome sequence of Methanosarcinaceae archaeon Ag5.</title>
        <authorList>
            <person name="Protasov E."/>
            <person name="Platt K."/>
            <person name="Poehlein A."/>
            <person name="Daniel R."/>
            <person name="Brune A."/>
        </authorList>
    </citation>
    <scope>NUCLEOTIDE SEQUENCE</scope>
    <source>
        <strain evidence="3">Ag5</strain>
    </source>
</reference>
<evidence type="ECO:0000256" key="2">
    <source>
        <dbReference type="SAM" id="Phobius"/>
    </source>
</evidence>
<dbReference type="EMBL" id="JAWDKD010000015">
    <property type="protein sequence ID" value="MDV0446949.1"/>
    <property type="molecule type" value="Genomic_DNA"/>
</dbReference>
<accession>A0AAE4SDN6</accession>
<keyword evidence="4" id="KW-1185">Reference proteome</keyword>
<comment type="caution">
    <text evidence="3">The sequence shown here is derived from an EMBL/GenBank/DDBJ whole genome shotgun (WGS) entry which is preliminary data.</text>
</comment>
<gene>
    <name evidence="3" type="ORF">MsAg5_08170</name>
</gene>
<name>A0AAE4SDN6_9EURY</name>